<evidence type="ECO:0008006" key="4">
    <source>
        <dbReference type="Google" id="ProtNLM"/>
    </source>
</evidence>
<dbReference type="Proteomes" id="UP000315252">
    <property type="component" value="Unassembled WGS sequence"/>
</dbReference>
<dbReference type="AlphaFoldDB" id="A0A545TFU8"/>
<comment type="caution">
    <text evidence="2">The sequence shown here is derived from an EMBL/GenBank/DDBJ whole genome shotgun (WGS) entry which is preliminary data.</text>
</comment>
<name>A0A545TFU8_9PROT</name>
<dbReference type="OrthoDB" id="7947566at2"/>
<feature type="chain" id="PRO_5022029083" description="Secreted protein" evidence="1">
    <location>
        <begin position="23"/>
        <end position="192"/>
    </location>
</feature>
<reference evidence="2 3" key="1">
    <citation type="submission" date="2019-06" db="EMBL/GenBank/DDBJ databases">
        <title>Whole genome sequence for Rhodospirillaceae sp. R148.</title>
        <authorList>
            <person name="Wang G."/>
        </authorList>
    </citation>
    <scope>NUCLEOTIDE SEQUENCE [LARGE SCALE GENOMIC DNA]</scope>
    <source>
        <strain evidence="2 3">R148</strain>
    </source>
</reference>
<evidence type="ECO:0000313" key="3">
    <source>
        <dbReference type="Proteomes" id="UP000315252"/>
    </source>
</evidence>
<sequence>MKFDRPSPVLAVALAITGLGLAGVGAASPGKTASATPDPVQANPKTSVSSRQISIAEAAFVVTLDNDPGTRKPYSYQSNQVPFLPGQSCYGWRLRLSDAGKVVSFREILTLPSDPAYWPHAPSEFDTTARFTDRTTTITERYVAPEEGWIGNGWCVLEGDPKGAYSVEVSINGVFAQRFDFEVGDPPASQEP</sequence>
<keyword evidence="1" id="KW-0732">Signal</keyword>
<keyword evidence="3" id="KW-1185">Reference proteome</keyword>
<evidence type="ECO:0000313" key="2">
    <source>
        <dbReference type="EMBL" id="TQV76107.1"/>
    </source>
</evidence>
<organism evidence="2 3">
    <name type="scientific">Denitrobaculum tricleocarpae</name>
    <dbReference type="NCBI Taxonomy" id="2591009"/>
    <lineage>
        <taxon>Bacteria</taxon>
        <taxon>Pseudomonadati</taxon>
        <taxon>Pseudomonadota</taxon>
        <taxon>Alphaproteobacteria</taxon>
        <taxon>Rhodospirillales</taxon>
        <taxon>Rhodospirillaceae</taxon>
        <taxon>Denitrobaculum</taxon>
    </lineage>
</organism>
<dbReference type="RefSeq" id="WP_142898370.1">
    <property type="nucleotide sequence ID" value="NZ_ML660059.1"/>
</dbReference>
<feature type="signal peptide" evidence="1">
    <location>
        <begin position="1"/>
        <end position="22"/>
    </location>
</feature>
<protein>
    <recommendedName>
        <fullName evidence="4">Secreted protein</fullName>
    </recommendedName>
</protein>
<dbReference type="EMBL" id="VHSH01000008">
    <property type="protein sequence ID" value="TQV76107.1"/>
    <property type="molecule type" value="Genomic_DNA"/>
</dbReference>
<evidence type="ECO:0000256" key="1">
    <source>
        <dbReference type="SAM" id="SignalP"/>
    </source>
</evidence>
<accession>A0A545TFU8</accession>
<gene>
    <name evidence="2" type="ORF">FKG95_20895</name>
</gene>
<proteinExistence type="predicted"/>